<dbReference type="InterPro" id="IPR001841">
    <property type="entry name" value="Znf_RING"/>
</dbReference>
<dbReference type="GO" id="GO:0008270">
    <property type="term" value="F:zinc ion binding"/>
    <property type="evidence" value="ECO:0007669"/>
    <property type="project" value="UniProtKB-KW"/>
</dbReference>
<comment type="pathway">
    <text evidence="3">Protein modification; protein ubiquitination.</text>
</comment>
<keyword evidence="9" id="KW-0833">Ubl conjugation pathway</keyword>
<evidence type="ECO:0000256" key="12">
    <source>
        <dbReference type="ARBA" id="ARBA00023136"/>
    </source>
</evidence>
<evidence type="ECO:0000256" key="10">
    <source>
        <dbReference type="ARBA" id="ARBA00022833"/>
    </source>
</evidence>
<dbReference type="Pfam" id="PF13639">
    <property type="entry name" value="zf-RING_2"/>
    <property type="match status" value="1"/>
</dbReference>
<dbReference type="PROSITE" id="PS50089">
    <property type="entry name" value="ZF_RING_2"/>
    <property type="match status" value="1"/>
</dbReference>
<evidence type="ECO:0000256" key="11">
    <source>
        <dbReference type="ARBA" id="ARBA00022989"/>
    </source>
</evidence>
<dbReference type="RefSeq" id="XP_010241648.1">
    <property type="nucleotide sequence ID" value="XM_010243346.2"/>
</dbReference>
<keyword evidence="6 14" id="KW-0812">Transmembrane</keyword>
<dbReference type="AlphaFoldDB" id="A0A1U7YUX1"/>
<evidence type="ECO:0000256" key="1">
    <source>
        <dbReference type="ARBA" id="ARBA00000900"/>
    </source>
</evidence>
<evidence type="ECO:0000256" key="7">
    <source>
        <dbReference type="ARBA" id="ARBA00022723"/>
    </source>
</evidence>
<dbReference type="GO" id="GO:0016020">
    <property type="term" value="C:membrane"/>
    <property type="evidence" value="ECO:0007669"/>
    <property type="project" value="UniProtKB-SubCell"/>
</dbReference>
<proteinExistence type="predicted"/>
<feature type="compositionally biased region" description="Low complexity" evidence="13">
    <location>
        <begin position="249"/>
        <end position="270"/>
    </location>
</feature>
<evidence type="ECO:0000313" key="15">
    <source>
        <dbReference type="Proteomes" id="UP000189703"/>
    </source>
</evidence>
<feature type="region of interest" description="Disordered" evidence="13">
    <location>
        <begin position="237"/>
        <end position="270"/>
    </location>
</feature>
<evidence type="ECO:0000313" key="16">
    <source>
        <dbReference type="RefSeq" id="XP_010241648.1"/>
    </source>
</evidence>
<dbReference type="eggNOG" id="KOG0800">
    <property type="taxonomic scope" value="Eukaryota"/>
</dbReference>
<dbReference type="InterPro" id="IPR044600">
    <property type="entry name" value="ATL1/ATL16-like"/>
</dbReference>
<evidence type="ECO:0000256" key="2">
    <source>
        <dbReference type="ARBA" id="ARBA00004167"/>
    </source>
</evidence>
<dbReference type="EC" id="2.3.2.27" evidence="4"/>
<comment type="subcellular location">
    <subcellularLocation>
        <location evidence="2">Membrane</location>
        <topology evidence="2">Single-pass membrane protein</topology>
    </subcellularLocation>
</comment>
<keyword evidence="10" id="KW-0862">Zinc</keyword>
<dbReference type="CDD" id="cd16461">
    <property type="entry name" value="RING-H2_EL5-like"/>
    <property type="match status" value="1"/>
</dbReference>
<name>A0A1U7YUX1_NELNU</name>
<evidence type="ECO:0000256" key="13">
    <source>
        <dbReference type="SAM" id="MobiDB-lite"/>
    </source>
</evidence>
<evidence type="ECO:0000256" key="5">
    <source>
        <dbReference type="ARBA" id="ARBA00022679"/>
    </source>
</evidence>
<dbReference type="GO" id="GO:0061630">
    <property type="term" value="F:ubiquitin protein ligase activity"/>
    <property type="evidence" value="ECO:0007669"/>
    <property type="project" value="UniProtKB-EC"/>
</dbReference>
<evidence type="ECO:0000256" key="8">
    <source>
        <dbReference type="ARBA" id="ARBA00022771"/>
    </source>
</evidence>
<evidence type="ECO:0000256" key="3">
    <source>
        <dbReference type="ARBA" id="ARBA00004906"/>
    </source>
</evidence>
<dbReference type="Proteomes" id="UP000189703">
    <property type="component" value="Unplaced"/>
</dbReference>
<dbReference type="UniPathway" id="UPA00143"/>
<dbReference type="OMA" id="WFVAHAS"/>
<dbReference type="PANTHER" id="PTHR46913">
    <property type="entry name" value="RING-H2 FINGER PROTEIN ATL16"/>
    <property type="match status" value="1"/>
</dbReference>
<accession>A0A1U7YUX1</accession>
<keyword evidence="5" id="KW-0808">Transferase</keyword>
<comment type="catalytic activity">
    <reaction evidence="1">
        <text>S-ubiquitinyl-[E2 ubiquitin-conjugating enzyme]-L-cysteine + [acceptor protein]-L-lysine = [E2 ubiquitin-conjugating enzyme]-L-cysteine + N(6)-ubiquitinyl-[acceptor protein]-L-lysine.</text>
        <dbReference type="EC" id="2.3.2.27"/>
    </reaction>
</comment>
<dbReference type="SMART" id="SM00184">
    <property type="entry name" value="RING"/>
    <property type="match status" value="1"/>
</dbReference>
<gene>
    <name evidence="16" type="primary">LOC104586189</name>
</gene>
<evidence type="ECO:0000256" key="4">
    <source>
        <dbReference type="ARBA" id="ARBA00012483"/>
    </source>
</evidence>
<evidence type="ECO:0000256" key="6">
    <source>
        <dbReference type="ARBA" id="ARBA00022692"/>
    </source>
</evidence>
<dbReference type="KEGG" id="nnu:104586189"/>
<evidence type="ECO:0000256" key="9">
    <source>
        <dbReference type="ARBA" id="ARBA00022786"/>
    </source>
</evidence>
<dbReference type="PANTHER" id="PTHR46913:SF1">
    <property type="entry name" value="RING-H2 FINGER PROTEIN ATL16"/>
    <property type="match status" value="1"/>
</dbReference>
<dbReference type="OrthoDB" id="8062037at2759"/>
<protein>
    <recommendedName>
        <fullName evidence="4">RING-type E3 ubiquitin transferase</fullName>
        <ecNumber evidence="4">2.3.2.27</ecNumber>
    </recommendedName>
</protein>
<keyword evidence="7" id="KW-0479">Metal-binding</keyword>
<sequence>MESMESSSSSSQQSSVVESRLILTPLMISLAGVLATALAIVAYNLVLTRYCLGRRHGRISQHTHQEQEHQVATGVEEKVLQSIPVLTYSSKQSGSFLPDQTECAICLVQLEEGDIVRWLPNCRHAFHLRCIDQWFASHANCPLCRSPIAAVSVAIALPMPSVGAEAEEDRVHDRVDAHSQAGTGGHQVGVNDSISQLAHSSNRLLRHCSSLILLAEINPPPLLPVALKRSWSMDFSHKTQQDTGGGGVSSSVSSSSLSPPLSSSSNGGVLKLQSSSRRAAMLTRSLSLLGIGRGCTTNRILPQ</sequence>
<keyword evidence="15" id="KW-1185">Reference proteome</keyword>
<dbReference type="Gene3D" id="3.30.40.10">
    <property type="entry name" value="Zinc/RING finger domain, C3HC4 (zinc finger)"/>
    <property type="match status" value="1"/>
</dbReference>
<dbReference type="SUPFAM" id="SSF57850">
    <property type="entry name" value="RING/U-box"/>
    <property type="match status" value="1"/>
</dbReference>
<keyword evidence="8" id="KW-0863">Zinc-finger</keyword>
<feature type="transmembrane region" description="Helical" evidence="14">
    <location>
        <begin position="21"/>
        <end position="46"/>
    </location>
</feature>
<dbReference type="GO" id="GO:0016567">
    <property type="term" value="P:protein ubiquitination"/>
    <property type="evidence" value="ECO:0000318"/>
    <property type="project" value="GO_Central"/>
</dbReference>
<dbReference type="GeneID" id="104586189"/>
<evidence type="ECO:0000256" key="14">
    <source>
        <dbReference type="SAM" id="Phobius"/>
    </source>
</evidence>
<keyword evidence="11 14" id="KW-1133">Transmembrane helix</keyword>
<reference evidence="16" key="1">
    <citation type="submission" date="2025-08" db="UniProtKB">
        <authorList>
            <consortium name="RefSeq"/>
        </authorList>
    </citation>
    <scope>IDENTIFICATION</scope>
</reference>
<organism evidence="15 16">
    <name type="scientific">Nelumbo nucifera</name>
    <name type="common">Sacred lotus</name>
    <dbReference type="NCBI Taxonomy" id="4432"/>
    <lineage>
        <taxon>Eukaryota</taxon>
        <taxon>Viridiplantae</taxon>
        <taxon>Streptophyta</taxon>
        <taxon>Embryophyta</taxon>
        <taxon>Tracheophyta</taxon>
        <taxon>Spermatophyta</taxon>
        <taxon>Magnoliopsida</taxon>
        <taxon>Proteales</taxon>
        <taxon>Nelumbonaceae</taxon>
        <taxon>Nelumbo</taxon>
    </lineage>
</organism>
<dbReference type="InterPro" id="IPR013083">
    <property type="entry name" value="Znf_RING/FYVE/PHD"/>
</dbReference>
<keyword evidence="12 14" id="KW-0472">Membrane</keyword>